<protein>
    <recommendedName>
        <fullName evidence="1">HTH cro/C1-type domain-containing protein</fullName>
    </recommendedName>
</protein>
<reference evidence="2 3" key="1">
    <citation type="submission" date="2017-08" db="EMBL/GenBank/DDBJ databases">
        <title>Infants hospitalized years apart are colonized by the same room-sourced microbial strains.</title>
        <authorList>
            <person name="Brooks B."/>
            <person name="Olm M.R."/>
            <person name="Firek B.A."/>
            <person name="Baker R."/>
            <person name="Thomas B.C."/>
            <person name="Morowitz M.J."/>
            <person name="Banfield J.F."/>
        </authorList>
    </citation>
    <scope>NUCLEOTIDE SEQUENCE [LARGE SCALE GENOMIC DNA]</scope>
    <source>
        <strain evidence="2">S2_018_000_R2_104</strain>
    </source>
</reference>
<sequence length="208" mass="23569">MARALLNWTQPELAERCDLAPMTISKFEKEDAKNRPEARTLKKITTIFEMAGISFTPNGGVEPQHNLVTILEGDDANARILEDICMQFKDTGGEVLIAGLSEVEETDREAYSFLKAHIKRLQAANITERILIEEGDTKIVAPAHWYRWLPKGKFTNTPFQLYGDNLALIEWGPPQKVILIKHPHFARTFRNLFDAVWETAAPVPLSKK</sequence>
<evidence type="ECO:0000313" key="2">
    <source>
        <dbReference type="EMBL" id="PZO81294.1"/>
    </source>
</evidence>
<dbReference type="InterPro" id="IPR001387">
    <property type="entry name" value="Cro/C1-type_HTH"/>
</dbReference>
<dbReference type="GO" id="GO:0003677">
    <property type="term" value="F:DNA binding"/>
    <property type="evidence" value="ECO:0007669"/>
    <property type="project" value="InterPro"/>
</dbReference>
<dbReference type="SUPFAM" id="SSF47413">
    <property type="entry name" value="lambda repressor-like DNA-binding domains"/>
    <property type="match status" value="1"/>
</dbReference>
<dbReference type="Gene3D" id="1.10.260.40">
    <property type="entry name" value="lambda repressor-like DNA-binding domains"/>
    <property type="match status" value="1"/>
</dbReference>
<dbReference type="EMBL" id="QFNK01000309">
    <property type="protein sequence ID" value="PZO81294.1"/>
    <property type="molecule type" value="Genomic_DNA"/>
</dbReference>
<organism evidence="2 3">
    <name type="scientific">Micavibrio aeruginosavorus</name>
    <dbReference type="NCBI Taxonomy" id="349221"/>
    <lineage>
        <taxon>Bacteria</taxon>
        <taxon>Pseudomonadati</taxon>
        <taxon>Bdellovibrionota</taxon>
        <taxon>Bdellovibrionia</taxon>
        <taxon>Bdellovibrionales</taxon>
        <taxon>Pseudobdellovibrionaceae</taxon>
        <taxon>Micavibrio</taxon>
    </lineage>
</organism>
<dbReference type="PROSITE" id="PS50943">
    <property type="entry name" value="HTH_CROC1"/>
    <property type="match status" value="1"/>
</dbReference>
<dbReference type="AlphaFoldDB" id="A0A2W4ZG04"/>
<dbReference type="Proteomes" id="UP000249557">
    <property type="component" value="Unassembled WGS sequence"/>
</dbReference>
<feature type="domain" description="HTH cro/C1-type" evidence="1">
    <location>
        <begin position="2"/>
        <end position="55"/>
    </location>
</feature>
<evidence type="ECO:0000313" key="3">
    <source>
        <dbReference type="Proteomes" id="UP000249557"/>
    </source>
</evidence>
<dbReference type="Pfam" id="PF01381">
    <property type="entry name" value="HTH_3"/>
    <property type="match status" value="1"/>
</dbReference>
<dbReference type="InterPro" id="IPR010982">
    <property type="entry name" value="Lambda_DNA-bd_dom_sf"/>
</dbReference>
<name>A0A2W4ZG04_9BACT</name>
<gene>
    <name evidence="2" type="ORF">DI626_10940</name>
</gene>
<accession>A0A2W4ZG04</accession>
<dbReference type="CDD" id="cd00093">
    <property type="entry name" value="HTH_XRE"/>
    <property type="match status" value="1"/>
</dbReference>
<comment type="caution">
    <text evidence="2">The sequence shown here is derived from an EMBL/GenBank/DDBJ whole genome shotgun (WGS) entry which is preliminary data.</text>
</comment>
<evidence type="ECO:0000259" key="1">
    <source>
        <dbReference type="PROSITE" id="PS50943"/>
    </source>
</evidence>
<proteinExistence type="predicted"/>